<proteinExistence type="inferred from homology"/>
<dbReference type="EMBL" id="MQWB01000001">
    <property type="protein sequence ID" value="OZC01664.1"/>
    <property type="molecule type" value="Genomic_DNA"/>
</dbReference>
<dbReference type="FunCoup" id="A0A259TVQ8">
    <property type="interactions" value="412"/>
</dbReference>
<dbReference type="Pfam" id="PF03880">
    <property type="entry name" value="DbpA"/>
    <property type="match status" value="1"/>
</dbReference>
<dbReference type="CDD" id="cd00268">
    <property type="entry name" value="DEADc"/>
    <property type="match status" value="1"/>
</dbReference>
<dbReference type="GO" id="GO:0016787">
    <property type="term" value="F:hydrolase activity"/>
    <property type="evidence" value="ECO:0007669"/>
    <property type="project" value="UniProtKB-KW"/>
</dbReference>
<dbReference type="InterPro" id="IPR005580">
    <property type="entry name" value="DbpA/CsdA_RNA-bd_dom"/>
</dbReference>
<feature type="compositionally biased region" description="Gly residues" evidence="13">
    <location>
        <begin position="461"/>
        <end position="475"/>
    </location>
</feature>
<feature type="domain" description="Helicase ATP-binding" evidence="14">
    <location>
        <begin position="32"/>
        <end position="204"/>
    </location>
</feature>
<dbReference type="InterPro" id="IPR050079">
    <property type="entry name" value="DEAD_box_RNA_helicase"/>
</dbReference>
<evidence type="ECO:0000256" key="10">
    <source>
        <dbReference type="ARBA" id="ARBA00074363"/>
    </source>
</evidence>
<dbReference type="InterPro" id="IPR057325">
    <property type="entry name" value="DeaD_dimer"/>
</dbReference>
<organism evidence="17 18">
    <name type="scientific">Rubricoccus marinus</name>
    <dbReference type="NCBI Taxonomy" id="716817"/>
    <lineage>
        <taxon>Bacteria</taxon>
        <taxon>Pseudomonadati</taxon>
        <taxon>Rhodothermota</taxon>
        <taxon>Rhodothermia</taxon>
        <taxon>Rhodothermales</taxon>
        <taxon>Rubricoccaceae</taxon>
        <taxon>Rubricoccus</taxon>
    </lineage>
</organism>
<evidence type="ECO:0000256" key="4">
    <source>
        <dbReference type="ARBA" id="ARBA00022801"/>
    </source>
</evidence>
<dbReference type="GO" id="GO:0003724">
    <property type="term" value="F:RNA helicase activity"/>
    <property type="evidence" value="ECO:0007669"/>
    <property type="project" value="UniProtKB-EC"/>
</dbReference>
<dbReference type="InterPro" id="IPR012677">
    <property type="entry name" value="Nucleotide-bd_a/b_plait_sf"/>
</dbReference>
<protein>
    <recommendedName>
        <fullName evidence="10">DEAD-box ATP-dependent RNA helicase RhpA</fullName>
        <ecNumber evidence="1">3.6.4.13</ecNumber>
    </recommendedName>
</protein>
<evidence type="ECO:0000256" key="3">
    <source>
        <dbReference type="ARBA" id="ARBA00022741"/>
    </source>
</evidence>
<dbReference type="FunFam" id="3.40.50.300:FF:000108">
    <property type="entry name" value="ATP-dependent RNA helicase RhlE"/>
    <property type="match status" value="1"/>
</dbReference>
<dbReference type="Pfam" id="PF00270">
    <property type="entry name" value="DEAD"/>
    <property type="match status" value="1"/>
</dbReference>
<sequence length="551" mass="59828">MTFSDLDLRPELAETVAALGYESPSPIQEDLIPILLTGRDAIGQARTGTGKTAAFSLPLLQKLAESDVRGTVRALVLCPTRELAVQVSTAMFNYGKNLNMRTLPIYGGQAYHKQTRRLEQGVDIVVATPGRLVDLLDRRAIDLSGVEFVVLDEADEMLSMGFADDLETILGSTPSSRQTALLSATLPGRIRQIAGTYLNNPETITTTGGDKTAQDVEQRGYVVHWRDKLQAMIRLLETEDVTSALAFVKTRANTTQLATELTRAGWAAEPISGELSQAQRTDVLHRFRNGQVKILVGTDVAARGLDVDHVSHVFNVDLPIDIEAYVHRVGRTGRAGRSGTALSFVTPGERGLIERIQRFIKREIPATPLPSIAEVEEKRAERLAARVQEQIENATDADRALVTRLVAEGHDPMTVAAAAFAIAREDRGETPLVEIGGQRHRSPRRDNFSNGNNRPSHHGNGHGGNTRGAGHGGNEPGMVRVALAAGRMNGVEPRHVVSTVARTADIPGRALGKILITDRTTFVDVPQELAGQVLGQGEYRFGKRMARVEKA</sequence>
<keyword evidence="2" id="KW-0963">Cytoplasm</keyword>
<evidence type="ECO:0000256" key="5">
    <source>
        <dbReference type="ARBA" id="ARBA00022806"/>
    </source>
</evidence>
<evidence type="ECO:0000259" key="16">
    <source>
        <dbReference type="PROSITE" id="PS51195"/>
    </source>
</evidence>
<dbReference type="SUPFAM" id="SSF52540">
    <property type="entry name" value="P-loop containing nucleoside triphosphate hydrolases"/>
    <property type="match status" value="1"/>
</dbReference>
<feature type="short sequence motif" description="Q motif" evidence="11">
    <location>
        <begin position="1"/>
        <end position="29"/>
    </location>
</feature>
<dbReference type="InterPro" id="IPR014014">
    <property type="entry name" value="RNA_helicase_DEAD_Q_motif"/>
</dbReference>
<keyword evidence="5 12" id="KW-0347">Helicase</keyword>
<dbReference type="GO" id="GO:0003676">
    <property type="term" value="F:nucleic acid binding"/>
    <property type="evidence" value="ECO:0007669"/>
    <property type="project" value="InterPro"/>
</dbReference>
<dbReference type="Proteomes" id="UP000216446">
    <property type="component" value="Unassembled WGS sequence"/>
</dbReference>
<dbReference type="InterPro" id="IPR001650">
    <property type="entry name" value="Helicase_C-like"/>
</dbReference>
<dbReference type="GO" id="GO:0005829">
    <property type="term" value="C:cytosol"/>
    <property type="evidence" value="ECO:0007669"/>
    <property type="project" value="TreeGrafter"/>
</dbReference>
<dbReference type="PANTHER" id="PTHR47959">
    <property type="entry name" value="ATP-DEPENDENT RNA HELICASE RHLE-RELATED"/>
    <property type="match status" value="1"/>
</dbReference>
<feature type="domain" description="Helicase C-terminal" evidence="15">
    <location>
        <begin position="228"/>
        <end position="376"/>
    </location>
</feature>
<dbReference type="CDD" id="cd12252">
    <property type="entry name" value="RRM_DbpA"/>
    <property type="match status" value="1"/>
</dbReference>
<dbReference type="Gene3D" id="3.30.70.330">
    <property type="match status" value="1"/>
</dbReference>
<comment type="similarity">
    <text evidence="8 12">Belongs to the DEAD box helicase family.</text>
</comment>
<accession>A0A259TVQ8</accession>
<dbReference type="Pfam" id="PF25399">
    <property type="entry name" value="DeaD_dimer"/>
    <property type="match status" value="1"/>
</dbReference>
<comment type="caution">
    <text evidence="17">The sequence shown here is derived from an EMBL/GenBank/DDBJ whole genome shotgun (WGS) entry which is preliminary data.</text>
</comment>
<dbReference type="SMART" id="SM00487">
    <property type="entry name" value="DEXDc"/>
    <property type="match status" value="1"/>
</dbReference>
<dbReference type="InterPro" id="IPR000629">
    <property type="entry name" value="RNA-helicase_DEAD-box_CS"/>
</dbReference>
<evidence type="ECO:0000313" key="17">
    <source>
        <dbReference type="EMBL" id="OZC01664.1"/>
    </source>
</evidence>
<reference evidence="17 18" key="1">
    <citation type="submission" date="2016-11" db="EMBL/GenBank/DDBJ databases">
        <title>Study of marine rhodopsin-containing bacteria.</title>
        <authorList>
            <person name="Yoshizawa S."/>
            <person name="Kumagai Y."/>
            <person name="Kogure K."/>
        </authorList>
    </citation>
    <scope>NUCLEOTIDE SEQUENCE [LARGE SCALE GENOMIC DNA]</scope>
    <source>
        <strain evidence="17 18">SG-29</strain>
    </source>
</reference>
<dbReference type="InParanoid" id="A0A259TVQ8"/>
<evidence type="ECO:0000256" key="7">
    <source>
        <dbReference type="ARBA" id="ARBA00023016"/>
    </source>
</evidence>
<feature type="region of interest" description="Disordered" evidence="13">
    <location>
        <begin position="430"/>
        <end position="477"/>
    </location>
</feature>
<dbReference type="PROSITE" id="PS00039">
    <property type="entry name" value="DEAD_ATP_HELICASE"/>
    <property type="match status" value="1"/>
</dbReference>
<dbReference type="CDD" id="cd18787">
    <property type="entry name" value="SF2_C_DEAD"/>
    <property type="match status" value="1"/>
</dbReference>
<gene>
    <name evidence="17" type="ORF">BSZ36_00910</name>
</gene>
<evidence type="ECO:0000256" key="12">
    <source>
        <dbReference type="RuleBase" id="RU000492"/>
    </source>
</evidence>
<comment type="catalytic activity">
    <reaction evidence="9">
        <text>ATP + H2O = ADP + phosphate + H(+)</text>
        <dbReference type="Rhea" id="RHEA:13065"/>
        <dbReference type="ChEBI" id="CHEBI:15377"/>
        <dbReference type="ChEBI" id="CHEBI:15378"/>
        <dbReference type="ChEBI" id="CHEBI:30616"/>
        <dbReference type="ChEBI" id="CHEBI:43474"/>
        <dbReference type="ChEBI" id="CHEBI:456216"/>
        <dbReference type="EC" id="3.6.4.13"/>
    </reaction>
</comment>
<dbReference type="GO" id="GO:0009266">
    <property type="term" value="P:response to temperature stimulus"/>
    <property type="evidence" value="ECO:0007669"/>
    <property type="project" value="UniProtKB-ARBA"/>
</dbReference>
<dbReference type="PROSITE" id="PS51194">
    <property type="entry name" value="HELICASE_CTER"/>
    <property type="match status" value="1"/>
</dbReference>
<evidence type="ECO:0000256" key="11">
    <source>
        <dbReference type="PROSITE-ProRule" id="PRU00552"/>
    </source>
</evidence>
<evidence type="ECO:0000259" key="14">
    <source>
        <dbReference type="PROSITE" id="PS51192"/>
    </source>
</evidence>
<keyword evidence="3 12" id="KW-0547">Nucleotide-binding</keyword>
<evidence type="ECO:0000256" key="1">
    <source>
        <dbReference type="ARBA" id="ARBA00012552"/>
    </source>
</evidence>
<dbReference type="PROSITE" id="PS51195">
    <property type="entry name" value="Q_MOTIF"/>
    <property type="match status" value="1"/>
</dbReference>
<dbReference type="Pfam" id="PF00271">
    <property type="entry name" value="Helicase_C"/>
    <property type="match status" value="1"/>
</dbReference>
<dbReference type="SMART" id="SM00490">
    <property type="entry name" value="HELICc"/>
    <property type="match status" value="1"/>
</dbReference>
<dbReference type="AlphaFoldDB" id="A0A259TVQ8"/>
<dbReference type="Gene3D" id="3.40.50.300">
    <property type="entry name" value="P-loop containing nucleotide triphosphate hydrolases"/>
    <property type="match status" value="2"/>
</dbReference>
<dbReference type="PROSITE" id="PS51192">
    <property type="entry name" value="HELICASE_ATP_BIND_1"/>
    <property type="match status" value="1"/>
</dbReference>
<keyword evidence="6 12" id="KW-0067">ATP-binding</keyword>
<dbReference type="OrthoDB" id="974172at2"/>
<keyword evidence="7" id="KW-0346">Stress response</keyword>
<evidence type="ECO:0000256" key="9">
    <source>
        <dbReference type="ARBA" id="ARBA00047984"/>
    </source>
</evidence>
<evidence type="ECO:0000313" key="18">
    <source>
        <dbReference type="Proteomes" id="UP000216446"/>
    </source>
</evidence>
<dbReference type="GO" id="GO:0005524">
    <property type="term" value="F:ATP binding"/>
    <property type="evidence" value="ECO:0007669"/>
    <property type="project" value="UniProtKB-KW"/>
</dbReference>
<keyword evidence="18" id="KW-1185">Reference proteome</keyword>
<dbReference type="InterPro" id="IPR044742">
    <property type="entry name" value="DEAD/DEAH_RhlB"/>
</dbReference>
<dbReference type="InterPro" id="IPR011545">
    <property type="entry name" value="DEAD/DEAH_box_helicase_dom"/>
</dbReference>
<dbReference type="InterPro" id="IPR014001">
    <property type="entry name" value="Helicase_ATP-bd"/>
</dbReference>
<feature type="domain" description="DEAD-box RNA helicase Q" evidence="16">
    <location>
        <begin position="1"/>
        <end position="29"/>
    </location>
</feature>
<dbReference type="PANTHER" id="PTHR47959:SF13">
    <property type="entry name" value="ATP-DEPENDENT RNA HELICASE RHLE"/>
    <property type="match status" value="1"/>
</dbReference>
<keyword evidence="4 12" id="KW-0378">Hydrolase</keyword>
<dbReference type="RefSeq" id="WP_094545286.1">
    <property type="nucleotide sequence ID" value="NZ_MQWB01000001.1"/>
</dbReference>
<dbReference type="InterPro" id="IPR027417">
    <property type="entry name" value="P-loop_NTPase"/>
</dbReference>
<evidence type="ECO:0000256" key="2">
    <source>
        <dbReference type="ARBA" id="ARBA00022490"/>
    </source>
</evidence>
<dbReference type="EC" id="3.6.4.13" evidence="1"/>
<dbReference type="GO" id="GO:0042255">
    <property type="term" value="P:ribosome assembly"/>
    <property type="evidence" value="ECO:0007669"/>
    <property type="project" value="UniProtKB-ARBA"/>
</dbReference>
<evidence type="ECO:0000259" key="15">
    <source>
        <dbReference type="PROSITE" id="PS51194"/>
    </source>
</evidence>
<evidence type="ECO:0000256" key="13">
    <source>
        <dbReference type="SAM" id="MobiDB-lite"/>
    </source>
</evidence>
<evidence type="ECO:0000256" key="8">
    <source>
        <dbReference type="ARBA" id="ARBA00038437"/>
    </source>
</evidence>
<evidence type="ECO:0000256" key="6">
    <source>
        <dbReference type="ARBA" id="ARBA00022840"/>
    </source>
</evidence>
<name>A0A259TVQ8_9BACT</name>